<keyword evidence="5" id="KW-1133">Transmembrane helix</keyword>
<evidence type="ECO:0000256" key="10">
    <source>
        <dbReference type="SAM" id="MobiDB-lite"/>
    </source>
</evidence>
<protein>
    <recommendedName>
        <fullName evidence="3">Inheritance of peroxisomes protein 2</fullName>
    </recommendedName>
</protein>
<dbReference type="PRINTS" id="PR02104">
    <property type="entry name" value="INPROXISOME2"/>
</dbReference>
<evidence type="ECO:0000256" key="6">
    <source>
        <dbReference type="ARBA" id="ARBA00023136"/>
    </source>
</evidence>
<evidence type="ECO:0000313" key="12">
    <source>
        <dbReference type="EMBL" id="CCE93644.1"/>
    </source>
</evidence>
<dbReference type="HOGENOM" id="CLU_024345_0_0_1"/>
<keyword evidence="4" id="KW-0812">Transmembrane</keyword>
<dbReference type="GeneID" id="11505334"/>
<dbReference type="EMBL" id="HE616748">
    <property type="protein sequence ID" value="CCE93644.1"/>
    <property type="molecule type" value="Genomic_DNA"/>
</dbReference>
<dbReference type="KEGG" id="tdl:TDEL_0G02770"/>
<sequence>MREEVKEPSIQFPGLQIFSSWKVGSPSGRGLQRIPSKPAFNSQFLPSEETLATVSHNDSPLAPHASWIKFPERKSTELHDYSPTVVGSDCFERYEVAEKTQVTDFWTRITDGIFKDLFCDSDGQFHEEFQYTVISSDFLNDPEGFRFSFTGKKSIMDFHKPLEVRQPWTTMPTKYGRLTISLPGKFILQRTFDYSATIFSALKVLKGIHRLKTRKVNCKRILATVLIALYLVVQQGNFHAQYTRYKALVSLKATLKALQELSVLCHKYHIKLKELSIYKPLTKSLPNCGPDSTILKIKDLLSSCLDLLFYKLKDMTQNLVLLCSTTSLAKYCEIYNLEMSDLFHYFNEPAIEVEEKAKRVLTAKKFMLCTLLSFNYENDTCNAPITNFLMKAFPDYEYNYEKLSPVKNINKYREVTENMQQLKDLVIPLTASLINHKSILFSTVETPPDSADAINDNYNINGPCKNRQLYMTLHSLRKLENTLIASEEEEVSQKTKEVVKCQLQQILSAWQSYDTTKPDKRQPQISSPNPGFSLNILRRRSSLQGHKAVGDEKPRLRGKVDFEQVDETHSDIEYDSDNEHPKHDVTLGVCYEKVHADSVLTANDNIARKNQELRELSDEELRRKLDEGILKLAVENKQGREKLRTQKSFELLKRLKKNKTTKSNRHTSILSVDDSLDGKSRPLYQAKFSSEDSIPVLYELEELLENRQ</sequence>
<gene>
    <name evidence="12" type="primary">TDEL0G02770</name>
    <name evidence="12" type="ORF">TDEL_0G02770</name>
</gene>
<dbReference type="InterPro" id="IPR026235">
    <property type="entry name" value="INP2"/>
</dbReference>
<dbReference type="GO" id="GO:0045033">
    <property type="term" value="P:peroxisome inheritance"/>
    <property type="evidence" value="ECO:0007669"/>
    <property type="project" value="EnsemblFungi"/>
</dbReference>
<dbReference type="AlphaFoldDB" id="G8ZZ19"/>
<evidence type="ECO:0000313" key="13">
    <source>
        <dbReference type="Proteomes" id="UP000005627"/>
    </source>
</evidence>
<evidence type="ECO:0000256" key="9">
    <source>
        <dbReference type="ARBA" id="ARBA00023180"/>
    </source>
</evidence>
<accession>G8ZZ19</accession>
<dbReference type="STRING" id="1076872.G8ZZ19"/>
<evidence type="ECO:0000256" key="3">
    <source>
        <dbReference type="ARBA" id="ARBA00021399"/>
    </source>
</evidence>
<evidence type="ECO:0000256" key="4">
    <source>
        <dbReference type="ARBA" id="ARBA00022692"/>
    </source>
</evidence>
<keyword evidence="8" id="KW-0675">Receptor</keyword>
<dbReference type="eggNOG" id="ENOG502QR0E">
    <property type="taxonomic scope" value="Eukaryota"/>
</dbReference>
<dbReference type="InParanoid" id="G8ZZ19"/>
<organism evidence="12 13">
    <name type="scientific">Torulaspora delbrueckii</name>
    <name type="common">Yeast</name>
    <name type="synonym">Candida colliculosa</name>
    <dbReference type="NCBI Taxonomy" id="4950"/>
    <lineage>
        <taxon>Eukaryota</taxon>
        <taxon>Fungi</taxon>
        <taxon>Dikarya</taxon>
        <taxon>Ascomycota</taxon>
        <taxon>Saccharomycotina</taxon>
        <taxon>Saccharomycetes</taxon>
        <taxon>Saccharomycetales</taxon>
        <taxon>Saccharomycetaceae</taxon>
        <taxon>Torulaspora</taxon>
    </lineage>
</organism>
<dbReference type="RefSeq" id="XP_003682855.1">
    <property type="nucleotide sequence ID" value="XM_003682807.1"/>
</dbReference>
<dbReference type="FunCoup" id="G8ZZ19">
    <property type="interactions" value="129"/>
</dbReference>
<keyword evidence="6" id="KW-0472">Membrane</keyword>
<comment type="similarity">
    <text evidence="2">Belongs to the INP2 family.</text>
</comment>
<keyword evidence="9" id="KW-0325">Glycoprotein</keyword>
<dbReference type="InterPro" id="IPR026859">
    <property type="entry name" value="Myosin-bd"/>
</dbReference>
<comment type="subcellular location">
    <subcellularLocation>
        <location evidence="1">Peroxisome membrane</location>
        <topology evidence="1">Single-pass membrane protein</topology>
    </subcellularLocation>
</comment>
<evidence type="ECO:0000256" key="7">
    <source>
        <dbReference type="ARBA" id="ARBA00023140"/>
    </source>
</evidence>
<dbReference type="GO" id="GO:0005778">
    <property type="term" value="C:peroxisomal membrane"/>
    <property type="evidence" value="ECO:0007669"/>
    <property type="project" value="UniProtKB-SubCell"/>
</dbReference>
<dbReference type="Proteomes" id="UP000005627">
    <property type="component" value="Chromosome 7"/>
</dbReference>
<evidence type="ECO:0000256" key="8">
    <source>
        <dbReference type="ARBA" id="ARBA00023170"/>
    </source>
</evidence>
<evidence type="ECO:0000256" key="1">
    <source>
        <dbReference type="ARBA" id="ARBA00004549"/>
    </source>
</evidence>
<evidence type="ECO:0000256" key="5">
    <source>
        <dbReference type="ARBA" id="ARBA00022989"/>
    </source>
</evidence>
<evidence type="ECO:0000256" key="2">
    <source>
        <dbReference type="ARBA" id="ARBA00007231"/>
    </source>
</evidence>
<dbReference type="GO" id="GO:0043495">
    <property type="term" value="F:protein-membrane adaptor activity"/>
    <property type="evidence" value="ECO:0007669"/>
    <property type="project" value="EnsemblFungi"/>
</dbReference>
<feature type="region of interest" description="Disordered" evidence="10">
    <location>
        <begin position="514"/>
        <end position="533"/>
    </location>
</feature>
<feature type="domain" description="Myosin-binding" evidence="11">
    <location>
        <begin position="221"/>
        <end position="433"/>
    </location>
</feature>
<dbReference type="Pfam" id="PF12632">
    <property type="entry name" value="Vezatin"/>
    <property type="match status" value="1"/>
</dbReference>
<keyword evidence="13" id="KW-1185">Reference proteome</keyword>
<dbReference type="OrthoDB" id="4045067at2759"/>
<dbReference type="GO" id="GO:0017022">
    <property type="term" value="F:myosin binding"/>
    <property type="evidence" value="ECO:0007669"/>
    <property type="project" value="InterPro"/>
</dbReference>
<reference evidence="12 13" key="1">
    <citation type="journal article" date="2011" name="Proc. Natl. Acad. Sci. U.S.A.">
        <title>Evolutionary erosion of yeast sex chromosomes by mating-type switching accidents.</title>
        <authorList>
            <person name="Gordon J.L."/>
            <person name="Armisen D."/>
            <person name="Proux-Wera E."/>
            <person name="Oheigeartaigh S.S."/>
            <person name="Byrne K.P."/>
            <person name="Wolfe K.H."/>
        </authorList>
    </citation>
    <scope>NUCLEOTIDE SEQUENCE [LARGE SCALE GENOMIC DNA]</scope>
    <source>
        <strain evidence="13">ATCC 10662 / CBS 1146 / NBRC 0425 / NCYC 2629 / NRRL Y-866</strain>
    </source>
</reference>
<feature type="compositionally biased region" description="Polar residues" evidence="10">
    <location>
        <begin position="523"/>
        <end position="532"/>
    </location>
</feature>
<keyword evidence="7" id="KW-0576">Peroxisome</keyword>
<evidence type="ECO:0000259" key="11">
    <source>
        <dbReference type="Pfam" id="PF12632"/>
    </source>
</evidence>
<proteinExistence type="inferred from homology"/>
<name>G8ZZ19_TORDE</name>